<sequence>MHQIVMILKVKEMNFLGCLCFYILQQSDQFYAVLFYDGSNIHIRNFTEMLRQHHLWTQQCPLQHTAGRTSHSLDGGDVYITTHTHHSVQHTHTETHMHRCSSGNPERAGAL</sequence>
<protein>
    <recommendedName>
        <fullName evidence="4">Secreted protein</fullName>
    </recommendedName>
</protein>
<gene>
    <name evidence="2" type="ORF">ATANTOWER_010293</name>
</gene>
<accession>A0ABU7BPQ6</accession>
<comment type="caution">
    <text evidence="2">The sequence shown here is derived from an EMBL/GenBank/DDBJ whole genome shotgun (WGS) entry which is preliminary data.</text>
</comment>
<organism evidence="2 3">
    <name type="scientific">Ataeniobius toweri</name>
    <dbReference type="NCBI Taxonomy" id="208326"/>
    <lineage>
        <taxon>Eukaryota</taxon>
        <taxon>Metazoa</taxon>
        <taxon>Chordata</taxon>
        <taxon>Craniata</taxon>
        <taxon>Vertebrata</taxon>
        <taxon>Euteleostomi</taxon>
        <taxon>Actinopterygii</taxon>
        <taxon>Neopterygii</taxon>
        <taxon>Teleostei</taxon>
        <taxon>Neoteleostei</taxon>
        <taxon>Acanthomorphata</taxon>
        <taxon>Ovalentaria</taxon>
        <taxon>Atherinomorphae</taxon>
        <taxon>Cyprinodontiformes</taxon>
        <taxon>Goodeidae</taxon>
        <taxon>Ataeniobius</taxon>
    </lineage>
</organism>
<evidence type="ECO:0008006" key="4">
    <source>
        <dbReference type="Google" id="ProtNLM"/>
    </source>
</evidence>
<keyword evidence="3" id="KW-1185">Reference proteome</keyword>
<evidence type="ECO:0000313" key="2">
    <source>
        <dbReference type="EMBL" id="MED6252334.1"/>
    </source>
</evidence>
<reference evidence="2 3" key="1">
    <citation type="submission" date="2021-07" db="EMBL/GenBank/DDBJ databases">
        <authorList>
            <person name="Palmer J.M."/>
        </authorList>
    </citation>
    <scope>NUCLEOTIDE SEQUENCE [LARGE SCALE GENOMIC DNA]</scope>
    <source>
        <strain evidence="2 3">AT_MEX2019</strain>
        <tissue evidence="2">Muscle</tissue>
    </source>
</reference>
<evidence type="ECO:0000256" key="1">
    <source>
        <dbReference type="SAM" id="MobiDB-lite"/>
    </source>
</evidence>
<dbReference type="EMBL" id="JAHUTI010061300">
    <property type="protein sequence ID" value="MED6252334.1"/>
    <property type="molecule type" value="Genomic_DNA"/>
</dbReference>
<proteinExistence type="predicted"/>
<feature type="region of interest" description="Disordered" evidence="1">
    <location>
        <begin position="90"/>
        <end position="111"/>
    </location>
</feature>
<name>A0ABU7BPQ6_9TELE</name>
<dbReference type="Proteomes" id="UP001345963">
    <property type="component" value="Unassembled WGS sequence"/>
</dbReference>
<evidence type="ECO:0000313" key="3">
    <source>
        <dbReference type="Proteomes" id="UP001345963"/>
    </source>
</evidence>